<evidence type="ECO:0000313" key="2">
    <source>
        <dbReference type="Proteomes" id="UP000664169"/>
    </source>
</evidence>
<dbReference type="Proteomes" id="UP000664169">
    <property type="component" value="Unassembled WGS sequence"/>
</dbReference>
<dbReference type="AlphaFoldDB" id="A0A8H3IGC0"/>
<comment type="caution">
    <text evidence="1">The sequence shown here is derived from an EMBL/GenBank/DDBJ whole genome shotgun (WGS) entry which is preliminary data.</text>
</comment>
<gene>
    <name evidence="1" type="ORF">GOMPHAMPRED_004287</name>
</gene>
<evidence type="ECO:0000313" key="1">
    <source>
        <dbReference type="EMBL" id="CAF9926992.1"/>
    </source>
</evidence>
<name>A0A8H3IGC0_9LECA</name>
<accession>A0A8H3IGC0</accession>
<proteinExistence type="predicted"/>
<reference evidence="1" key="1">
    <citation type="submission" date="2021-03" db="EMBL/GenBank/DDBJ databases">
        <authorList>
            <person name="Tagirdzhanova G."/>
        </authorList>
    </citation>
    <scope>NUCLEOTIDE SEQUENCE</scope>
</reference>
<protein>
    <submittedName>
        <fullName evidence="1">Uncharacterized protein</fullName>
    </submittedName>
</protein>
<keyword evidence="2" id="KW-1185">Reference proteome</keyword>
<dbReference type="EMBL" id="CAJPDQ010000026">
    <property type="protein sequence ID" value="CAF9926992.1"/>
    <property type="molecule type" value="Genomic_DNA"/>
</dbReference>
<organism evidence="1 2">
    <name type="scientific">Gomphillus americanus</name>
    <dbReference type="NCBI Taxonomy" id="1940652"/>
    <lineage>
        <taxon>Eukaryota</taxon>
        <taxon>Fungi</taxon>
        <taxon>Dikarya</taxon>
        <taxon>Ascomycota</taxon>
        <taxon>Pezizomycotina</taxon>
        <taxon>Lecanoromycetes</taxon>
        <taxon>OSLEUM clade</taxon>
        <taxon>Ostropomycetidae</taxon>
        <taxon>Ostropales</taxon>
        <taxon>Graphidaceae</taxon>
        <taxon>Gomphilloideae</taxon>
        <taxon>Gomphillus</taxon>
    </lineage>
</organism>
<sequence length="175" mass="18726">MEALAASNEVALALPSSSGISNEHNPSNQDQTTAIAILATSTDKYSNQQIPRDVLELWKQICPTLTTQQQNDFAALACSGRKLEDYMAALAAECQDIHDNSLATKILPFLEPLYVFAGIVGPVVNLAAQASGVTLPTDVVVGGIRSVLNITRKVPELQKRAIALLARMGSKVRIL</sequence>